<evidence type="ECO:0000256" key="1">
    <source>
        <dbReference type="SAM" id="MobiDB-lite"/>
    </source>
</evidence>
<reference evidence="2 3" key="1">
    <citation type="submission" date="2019-08" db="EMBL/GenBank/DDBJ databases">
        <title>Draft genome sequences of two oriental melons (Cucumis melo L. var makuwa).</title>
        <authorList>
            <person name="Kwon S.-Y."/>
        </authorList>
    </citation>
    <scope>NUCLEOTIDE SEQUENCE [LARGE SCALE GENOMIC DNA]</scope>
    <source>
        <strain evidence="3">cv. SW 3</strain>
        <tissue evidence="2">Leaf</tissue>
    </source>
</reference>
<dbReference type="OrthoDB" id="1920561at2759"/>
<dbReference type="PANTHER" id="PTHR36364">
    <property type="entry name" value="OS03G0203000 PROTEIN"/>
    <property type="match status" value="1"/>
</dbReference>
<feature type="region of interest" description="Disordered" evidence="1">
    <location>
        <begin position="53"/>
        <end position="353"/>
    </location>
</feature>
<protein>
    <submittedName>
        <fullName evidence="2">rRNA biogenesis protein RRP36-like isoform X2</fullName>
    </submittedName>
</protein>
<feature type="compositionally biased region" description="Basic and acidic residues" evidence="1">
    <location>
        <begin position="310"/>
        <end position="327"/>
    </location>
</feature>
<evidence type="ECO:0000313" key="2">
    <source>
        <dbReference type="EMBL" id="KAA0044330.1"/>
    </source>
</evidence>
<comment type="caution">
    <text evidence="2">The sequence shown here is derived from an EMBL/GenBank/DDBJ whole genome shotgun (WGS) entry which is preliminary data.</text>
</comment>
<dbReference type="AlphaFoldDB" id="A0A5A7TM88"/>
<proteinExistence type="predicted"/>
<dbReference type="EMBL" id="SSTE01014815">
    <property type="protein sequence ID" value="KAA0044330.1"/>
    <property type="molecule type" value="Genomic_DNA"/>
</dbReference>
<gene>
    <name evidence="2" type="ORF">E6C27_scaffold46G00520</name>
</gene>
<dbReference type="STRING" id="1194695.A0A5A7TM88"/>
<feature type="compositionally biased region" description="Basic and acidic residues" evidence="1">
    <location>
        <begin position="193"/>
        <end position="238"/>
    </location>
</feature>
<evidence type="ECO:0000313" key="3">
    <source>
        <dbReference type="Proteomes" id="UP000321393"/>
    </source>
</evidence>
<feature type="compositionally biased region" description="Basic and acidic residues" evidence="1">
    <location>
        <begin position="270"/>
        <end position="301"/>
    </location>
</feature>
<dbReference type="PANTHER" id="PTHR36364:SF1">
    <property type="entry name" value="OS03G0203000 PROTEIN"/>
    <property type="match status" value="1"/>
</dbReference>
<feature type="compositionally biased region" description="Basic and acidic residues" evidence="1">
    <location>
        <begin position="103"/>
        <end position="115"/>
    </location>
</feature>
<sequence>MPSNSQIEDYGNDMISLLHLPARRSPNFPLFLFFIHTNTSTAQTKCHVVKLGNPIPSATVPDLIENPENRRREMTNTGSPKRSKRDRKTLEEKLSRNSSSLVEDNKDRDQKHELRLVGQDMIPHESSLALESKPEGGAGTGANRNSDGRDGGTKHSVNPNEVPRSRSYFQHDERSNAGQVGRSFGRSTTSERGWWKDSKDPDKDIDRKTITYKSQQRDEKSQAAREDRHHEGSSKLEVDALTPARKRPAFREKKITVDNEDGEKVAMVPESKKSSDMHQIQEGRERREERGRDTRYSEKLNNKHANGDMASKRDEMKRVGYPVRERYGNGSGGGNYRGRDRFGGRQGYRTSGTRVEKWKHDLFHEANRSPTPKNEEDQIAKVEALLSS</sequence>
<dbReference type="Proteomes" id="UP000321393">
    <property type="component" value="Unassembled WGS sequence"/>
</dbReference>
<accession>A0A5A7TM88</accession>
<name>A0A5A7TM88_CUCMM</name>
<organism evidence="2 3">
    <name type="scientific">Cucumis melo var. makuwa</name>
    <name type="common">Oriental melon</name>
    <dbReference type="NCBI Taxonomy" id="1194695"/>
    <lineage>
        <taxon>Eukaryota</taxon>
        <taxon>Viridiplantae</taxon>
        <taxon>Streptophyta</taxon>
        <taxon>Embryophyta</taxon>
        <taxon>Tracheophyta</taxon>
        <taxon>Spermatophyta</taxon>
        <taxon>Magnoliopsida</taxon>
        <taxon>eudicotyledons</taxon>
        <taxon>Gunneridae</taxon>
        <taxon>Pentapetalae</taxon>
        <taxon>rosids</taxon>
        <taxon>fabids</taxon>
        <taxon>Cucurbitales</taxon>
        <taxon>Cucurbitaceae</taxon>
        <taxon>Benincaseae</taxon>
        <taxon>Cucumis</taxon>
    </lineage>
</organism>